<evidence type="ECO:0000256" key="2">
    <source>
        <dbReference type="ARBA" id="ARBA00022741"/>
    </source>
</evidence>
<dbReference type="InterPro" id="IPR003439">
    <property type="entry name" value="ABC_transporter-like_ATP-bd"/>
</dbReference>
<dbReference type="Gene3D" id="3.40.50.300">
    <property type="entry name" value="P-loop containing nucleotide triphosphate hydrolases"/>
    <property type="match status" value="1"/>
</dbReference>
<dbReference type="Proteomes" id="UP001597112">
    <property type="component" value="Unassembled WGS sequence"/>
</dbReference>
<dbReference type="InterPro" id="IPR027417">
    <property type="entry name" value="P-loop_NTPase"/>
</dbReference>
<dbReference type="InterPro" id="IPR003593">
    <property type="entry name" value="AAA+_ATPase"/>
</dbReference>
<proteinExistence type="predicted"/>
<dbReference type="RefSeq" id="WP_377584466.1">
    <property type="nucleotide sequence ID" value="NZ_JBHTKA010000014.1"/>
</dbReference>
<dbReference type="PANTHER" id="PTHR42734">
    <property type="entry name" value="METAL TRANSPORT SYSTEM ATP-BINDING PROTEIN TM_0124-RELATED"/>
    <property type="match status" value="1"/>
</dbReference>
<evidence type="ECO:0000313" key="5">
    <source>
        <dbReference type="EMBL" id="MFD1002790.1"/>
    </source>
</evidence>
<reference evidence="6" key="1">
    <citation type="journal article" date="2019" name="Int. J. Syst. Evol. Microbiol.">
        <title>The Global Catalogue of Microorganisms (GCM) 10K type strain sequencing project: providing services to taxonomists for standard genome sequencing and annotation.</title>
        <authorList>
            <consortium name="The Broad Institute Genomics Platform"/>
            <consortium name="The Broad Institute Genome Sequencing Center for Infectious Disease"/>
            <person name="Wu L."/>
            <person name="Ma J."/>
        </authorList>
    </citation>
    <scope>NUCLEOTIDE SEQUENCE [LARGE SCALE GENOMIC DNA]</scope>
    <source>
        <strain evidence="6">CCUG 58938</strain>
    </source>
</reference>
<gene>
    <name evidence="5" type="ORF">ACFQ21_25920</name>
</gene>
<evidence type="ECO:0000256" key="3">
    <source>
        <dbReference type="ARBA" id="ARBA00022840"/>
    </source>
</evidence>
<evidence type="ECO:0000256" key="1">
    <source>
        <dbReference type="ARBA" id="ARBA00022448"/>
    </source>
</evidence>
<dbReference type="PROSITE" id="PS50893">
    <property type="entry name" value="ABC_TRANSPORTER_2"/>
    <property type="match status" value="1"/>
</dbReference>
<evidence type="ECO:0000313" key="6">
    <source>
        <dbReference type="Proteomes" id="UP001597112"/>
    </source>
</evidence>
<protein>
    <submittedName>
        <fullName evidence="5">ABC transporter ATP-binding protein</fullName>
    </submittedName>
</protein>
<dbReference type="EMBL" id="JBHTKA010000014">
    <property type="protein sequence ID" value="MFD1002790.1"/>
    <property type="molecule type" value="Genomic_DNA"/>
</dbReference>
<feature type="domain" description="ABC transporter" evidence="4">
    <location>
        <begin position="9"/>
        <end position="241"/>
    </location>
</feature>
<organism evidence="5 6">
    <name type="scientific">Ohtaekwangia kribbensis</name>
    <dbReference type="NCBI Taxonomy" id="688913"/>
    <lineage>
        <taxon>Bacteria</taxon>
        <taxon>Pseudomonadati</taxon>
        <taxon>Bacteroidota</taxon>
        <taxon>Cytophagia</taxon>
        <taxon>Cytophagales</taxon>
        <taxon>Fulvivirgaceae</taxon>
        <taxon>Ohtaekwangia</taxon>
    </lineage>
</organism>
<name>A0ABW3K915_9BACT</name>
<dbReference type="GO" id="GO:0005524">
    <property type="term" value="F:ATP binding"/>
    <property type="evidence" value="ECO:0007669"/>
    <property type="project" value="UniProtKB-KW"/>
</dbReference>
<dbReference type="Pfam" id="PF00005">
    <property type="entry name" value="ABC_tran"/>
    <property type="match status" value="1"/>
</dbReference>
<dbReference type="SUPFAM" id="SSF52540">
    <property type="entry name" value="P-loop containing nucleoside triphosphate hydrolases"/>
    <property type="match status" value="1"/>
</dbReference>
<keyword evidence="1" id="KW-0813">Transport</keyword>
<sequence length="322" mass="36286">MSSVKKALLETKDLSIGYTGQSIPLFEKQNLALYAGELVCFMGPNGIGKSTLIRTLAGLQKSIEGGIYIHTDNAELRQQIAVVLTDKITTPGMTVEELITFGRYPYLNWNVSLHENDIRIIDEAIDQVNIRNIISKKLYQLSDGQLQMVMIARALAQTTPIILLDEPTAHLDLNNRVEIMRMLRNLARKTNKAILIATHELDLALQTADYIWLAGNQKNIITGIPEDLVLNGSFDDIFRFKGFDLKTGKVKHEINRARTIQLNGNDSEYLWTRNALERNGFQIVQHNGDTTIKIEQNNNACVWIIGDNRYTSLQGLLKYLCG</sequence>
<accession>A0ABW3K915</accession>
<dbReference type="SMART" id="SM00382">
    <property type="entry name" value="AAA"/>
    <property type="match status" value="1"/>
</dbReference>
<keyword evidence="6" id="KW-1185">Reference proteome</keyword>
<dbReference type="PANTHER" id="PTHR42734:SF21">
    <property type="entry name" value="IRON ABC TRANSPORTER, ATP-BINDING PROTEIN"/>
    <property type="match status" value="1"/>
</dbReference>
<dbReference type="InterPro" id="IPR050153">
    <property type="entry name" value="Metal_Ion_Import_ABC"/>
</dbReference>
<keyword evidence="2" id="KW-0547">Nucleotide-binding</keyword>
<evidence type="ECO:0000259" key="4">
    <source>
        <dbReference type="PROSITE" id="PS50893"/>
    </source>
</evidence>
<dbReference type="CDD" id="cd03214">
    <property type="entry name" value="ABC_Iron-Siderophores_B12_Hemin"/>
    <property type="match status" value="1"/>
</dbReference>
<keyword evidence="3 5" id="KW-0067">ATP-binding</keyword>
<comment type="caution">
    <text evidence="5">The sequence shown here is derived from an EMBL/GenBank/DDBJ whole genome shotgun (WGS) entry which is preliminary data.</text>
</comment>